<comment type="caution">
    <text evidence="1">The sequence shown here is derived from an EMBL/GenBank/DDBJ whole genome shotgun (WGS) entry which is preliminary data.</text>
</comment>
<protein>
    <submittedName>
        <fullName evidence="1">Uncharacterized protein</fullName>
    </submittedName>
</protein>
<dbReference type="Proteomes" id="UP001589753">
    <property type="component" value="Unassembled WGS sequence"/>
</dbReference>
<accession>A0ABV5LD70</accession>
<proteinExistence type="predicted"/>
<dbReference type="EMBL" id="JBHMDI010000064">
    <property type="protein sequence ID" value="MFB9350109.1"/>
    <property type="molecule type" value="Genomic_DNA"/>
</dbReference>
<gene>
    <name evidence="1" type="ORF">ACFFUA_22085</name>
</gene>
<evidence type="ECO:0000313" key="1">
    <source>
        <dbReference type="EMBL" id="MFB9350109.1"/>
    </source>
</evidence>
<organism evidence="1 2">
    <name type="scientific">Streptomyces heliomycini</name>
    <dbReference type="NCBI Taxonomy" id="284032"/>
    <lineage>
        <taxon>Bacteria</taxon>
        <taxon>Bacillati</taxon>
        <taxon>Actinomycetota</taxon>
        <taxon>Actinomycetes</taxon>
        <taxon>Kitasatosporales</taxon>
        <taxon>Streptomycetaceae</taxon>
        <taxon>Streptomyces</taxon>
    </lineage>
</organism>
<sequence length="153" mass="16040">MKRSFAEGAGPTCVLVDGLLGPQVTPGGIRLTGRVPSELAREVEAYAVEHDTGLRYSPGGDLFVDGFGIEPGARRAGDAVVTRAPSFRTGDIAGASRDLVPAEVRRHWQGGFTTSGGPGRFRGARRGASGVVGTWSTRFNAGELRALDDGVRM</sequence>
<keyword evidence="2" id="KW-1185">Reference proteome</keyword>
<dbReference type="RefSeq" id="WP_063756477.1">
    <property type="nucleotide sequence ID" value="NZ_JBHMDI010000064.1"/>
</dbReference>
<name>A0ABV5LD70_9ACTN</name>
<reference evidence="1 2" key="1">
    <citation type="submission" date="2024-09" db="EMBL/GenBank/DDBJ databases">
        <authorList>
            <person name="Sun Q."/>
            <person name="Mori K."/>
        </authorList>
    </citation>
    <scope>NUCLEOTIDE SEQUENCE [LARGE SCALE GENOMIC DNA]</scope>
    <source>
        <strain evidence="1 2">JCM 9767</strain>
    </source>
</reference>
<evidence type="ECO:0000313" key="2">
    <source>
        <dbReference type="Proteomes" id="UP001589753"/>
    </source>
</evidence>